<organism evidence="1 2">
    <name type="scientific">Marvinbryantia formatexigens DSM 14469</name>
    <dbReference type="NCBI Taxonomy" id="478749"/>
    <lineage>
        <taxon>Bacteria</taxon>
        <taxon>Bacillati</taxon>
        <taxon>Bacillota</taxon>
        <taxon>Clostridia</taxon>
        <taxon>Lachnospirales</taxon>
        <taxon>Lachnospiraceae</taxon>
        <taxon>Marvinbryantia</taxon>
    </lineage>
</organism>
<gene>
    <name evidence="1" type="ORF">BRYFOR_05741</name>
</gene>
<dbReference type="AlphaFoldDB" id="C6LAU7"/>
<evidence type="ECO:0000313" key="2">
    <source>
        <dbReference type="Proteomes" id="UP000005561"/>
    </source>
</evidence>
<evidence type="ECO:0008006" key="3">
    <source>
        <dbReference type="Google" id="ProtNLM"/>
    </source>
</evidence>
<dbReference type="Proteomes" id="UP000005561">
    <property type="component" value="Unassembled WGS sequence"/>
</dbReference>
<dbReference type="EMBL" id="ACCL02000003">
    <property type="protein sequence ID" value="EET62078.1"/>
    <property type="molecule type" value="Genomic_DNA"/>
</dbReference>
<comment type="caution">
    <text evidence="1">The sequence shown here is derived from an EMBL/GenBank/DDBJ whole genome shotgun (WGS) entry which is preliminary data.</text>
</comment>
<name>C6LAU7_9FIRM</name>
<accession>C6LAU7</accession>
<proteinExistence type="predicted"/>
<sequence length="879" mass="97060">MPGIWFGMWNEVNTGSTWQDLNNKIIRGLQQKERKGEMVMKLNKVKLTAMAMSVMMAMSSMSAVTFAEENVTEAATETVTEATVDAQAEEVAEETVAANPPAATKTYVGLRVEDARNNVVKVMWSDGKETDPLNISVVTKPATCNSLENRTYTVEYAEGKTDVISADIQGTILKDHQWGETYKEVIIAAGCETWGVTVEMRKCAVCGKTEQAGKWDVEPEGHSVSSWSFIKYLVAGDKYDGEEVDAVNTKLVNGQPALIDTTKEGFYIKVSEGVCTKCGKNDTKLERVRIEAEQISRTEVKNTVNIDEAKTAAAFGKNSFADVTADMLKASPNLIVFKDCLKAGSYQVYYYYQTNINNPRIETVTIDAPHHSEVKKVVFVNSADRAKCTVTGTTVVNNTCNEDIRYYINTTCRNCNMDRNSEEMIAKPQGPHKVDQSVKRYMDTHITDGILDSYEGMMTWLKANNKSQYVSVETTATCTENGTTTVTLLCTTCKEPTDTVYTAKTDMFNHYSITKNAVVEMKESTCEEKGYIISADKCDLCGKELSNRVKKEVKRLAHTNEIGINDNGTSQGTKTVLDGTTTVELVGDVLVDTNGETLKLNGQFITPNQLVKIASGTLAVKVYNNCSTCGNNKQDITAAQALTMKITSIKKETELKAGSITLDVQVEGVDAKGQKKVISKQFTADYFTNAVSYLDRKDTLKLNGLHLEDGKFNYYKDGVIDTTFKGLVDYNGSLFYVENGTVATGVNGAKLINNKWYFLAYGMVQTQYVGLTTYQGKAFYVQNGIIDTNVGGLVEFDGRKFAVASGRIIDEYSGLWQDPASEKWYYLVRGQVTDKTTLVLYDGAWFYVIDGRLASDFTGTVNYDGAKFNVVKGQVYGQA</sequence>
<keyword evidence="2" id="KW-1185">Reference proteome</keyword>
<evidence type="ECO:0000313" key="1">
    <source>
        <dbReference type="EMBL" id="EET62078.1"/>
    </source>
</evidence>
<reference evidence="1" key="1">
    <citation type="submission" date="2009-07" db="EMBL/GenBank/DDBJ databases">
        <authorList>
            <person name="Weinstock G."/>
            <person name="Sodergren E."/>
            <person name="Clifton S."/>
            <person name="Fulton L."/>
            <person name="Fulton B."/>
            <person name="Courtney L."/>
            <person name="Fronick C."/>
            <person name="Harrison M."/>
            <person name="Strong C."/>
            <person name="Farmer C."/>
            <person name="Delahaunty K."/>
            <person name="Markovic C."/>
            <person name="Hall O."/>
            <person name="Minx P."/>
            <person name="Tomlinson C."/>
            <person name="Mitreva M."/>
            <person name="Nelson J."/>
            <person name="Hou S."/>
            <person name="Wollam A."/>
            <person name="Pepin K.H."/>
            <person name="Johnson M."/>
            <person name="Bhonagiri V."/>
            <person name="Nash W.E."/>
            <person name="Warren W."/>
            <person name="Chinwalla A."/>
            <person name="Mardis E.R."/>
            <person name="Wilson R.K."/>
        </authorList>
    </citation>
    <scope>NUCLEOTIDE SEQUENCE [LARGE SCALE GENOMIC DNA]</scope>
    <source>
        <strain evidence="1">DSM 14469</strain>
    </source>
</reference>
<protein>
    <recommendedName>
        <fullName evidence="3">Cell wall-binding repeat protein</fullName>
    </recommendedName>
</protein>